<evidence type="ECO:0000256" key="4">
    <source>
        <dbReference type="ARBA" id="ARBA00022917"/>
    </source>
</evidence>
<evidence type="ECO:0000313" key="7">
    <source>
        <dbReference type="EMBL" id="EGG02652.1"/>
    </source>
</evidence>
<proteinExistence type="predicted"/>
<dbReference type="HOGENOM" id="CLU_1750102_0_0_1"/>
<dbReference type="eggNOG" id="KOG0433">
    <property type="taxonomic scope" value="Eukaryota"/>
</dbReference>
<dbReference type="GO" id="GO:0005739">
    <property type="term" value="C:mitochondrion"/>
    <property type="evidence" value="ECO:0007669"/>
    <property type="project" value="TreeGrafter"/>
</dbReference>
<keyword evidence="1" id="KW-0436">Ligase</keyword>
<dbReference type="VEuPathDB" id="FungiDB:MELLADRAFT_75443"/>
<dbReference type="PANTHER" id="PTHR42765:SF1">
    <property type="entry name" value="ISOLEUCINE--TRNA LIGASE, MITOCHONDRIAL"/>
    <property type="match status" value="1"/>
</dbReference>
<dbReference type="InterPro" id="IPR014729">
    <property type="entry name" value="Rossmann-like_a/b/a_fold"/>
</dbReference>
<dbReference type="InterPro" id="IPR002300">
    <property type="entry name" value="aa-tRNA-synth_Ia"/>
</dbReference>
<protein>
    <recommendedName>
        <fullName evidence="6">Aminoacyl-tRNA synthetase class Ia domain-containing protein</fullName>
    </recommendedName>
</protein>
<keyword evidence="8" id="KW-1185">Reference proteome</keyword>
<evidence type="ECO:0000259" key="6">
    <source>
        <dbReference type="Pfam" id="PF00133"/>
    </source>
</evidence>
<evidence type="ECO:0000256" key="5">
    <source>
        <dbReference type="ARBA" id="ARBA00023146"/>
    </source>
</evidence>
<dbReference type="PANTHER" id="PTHR42765">
    <property type="entry name" value="SOLEUCYL-TRNA SYNTHETASE"/>
    <property type="match status" value="1"/>
</dbReference>
<evidence type="ECO:0000256" key="3">
    <source>
        <dbReference type="ARBA" id="ARBA00022840"/>
    </source>
</evidence>
<keyword evidence="5" id="KW-0030">Aminoacyl-tRNA synthetase</keyword>
<evidence type="ECO:0000256" key="1">
    <source>
        <dbReference type="ARBA" id="ARBA00022598"/>
    </source>
</evidence>
<dbReference type="InterPro" id="IPR050081">
    <property type="entry name" value="Ile-tRNA_ligase"/>
</dbReference>
<dbReference type="GO" id="GO:0032543">
    <property type="term" value="P:mitochondrial translation"/>
    <property type="evidence" value="ECO:0007669"/>
    <property type="project" value="TreeGrafter"/>
</dbReference>
<keyword evidence="4" id="KW-0648">Protein biosynthesis</keyword>
<dbReference type="AlphaFoldDB" id="F4RYC6"/>
<dbReference type="SUPFAM" id="SSF52374">
    <property type="entry name" value="Nucleotidylyl transferase"/>
    <property type="match status" value="1"/>
</dbReference>
<dbReference type="RefSeq" id="XP_007414054.1">
    <property type="nucleotide sequence ID" value="XM_007413992.1"/>
</dbReference>
<sequence length="149" mass="16904">MGHTPNKILKDIINQVKLLSGYRINYVPGFDCHDVPMELRAVEALQESSEINHSNPITIRSLARQAAETGVQLQTKEFERLSILTVCSKAWRTMDPKYEIQQIRLFAKMFKMITFIAPANRFIFNLPPSGLDHNALDTSCESSSCTRFG</sequence>
<feature type="domain" description="Aminoacyl-tRNA synthetase class Ia" evidence="6">
    <location>
        <begin position="1"/>
        <end position="111"/>
    </location>
</feature>
<name>F4RYC6_MELLP</name>
<keyword evidence="3" id="KW-0067">ATP-binding</keyword>
<organism evidence="8">
    <name type="scientific">Melampsora larici-populina (strain 98AG31 / pathotype 3-4-7)</name>
    <name type="common">Poplar leaf rust fungus</name>
    <dbReference type="NCBI Taxonomy" id="747676"/>
    <lineage>
        <taxon>Eukaryota</taxon>
        <taxon>Fungi</taxon>
        <taxon>Dikarya</taxon>
        <taxon>Basidiomycota</taxon>
        <taxon>Pucciniomycotina</taxon>
        <taxon>Pucciniomycetes</taxon>
        <taxon>Pucciniales</taxon>
        <taxon>Melampsoraceae</taxon>
        <taxon>Melampsora</taxon>
    </lineage>
</organism>
<gene>
    <name evidence="7" type="ORF">MELLADRAFT_75443</name>
</gene>
<reference evidence="8" key="1">
    <citation type="journal article" date="2011" name="Proc. Natl. Acad. Sci. U.S.A.">
        <title>Obligate biotrophy features unraveled by the genomic analysis of rust fungi.</title>
        <authorList>
            <person name="Duplessis S."/>
            <person name="Cuomo C.A."/>
            <person name="Lin Y.-C."/>
            <person name="Aerts A."/>
            <person name="Tisserant E."/>
            <person name="Veneault-Fourrey C."/>
            <person name="Joly D.L."/>
            <person name="Hacquard S."/>
            <person name="Amselem J."/>
            <person name="Cantarel B.L."/>
            <person name="Chiu R."/>
            <person name="Coutinho P.M."/>
            <person name="Feau N."/>
            <person name="Field M."/>
            <person name="Frey P."/>
            <person name="Gelhaye E."/>
            <person name="Goldberg J."/>
            <person name="Grabherr M.G."/>
            <person name="Kodira C.D."/>
            <person name="Kohler A."/>
            <person name="Kuees U."/>
            <person name="Lindquist E.A."/>
            <person name="Lucas S.M."/>
            <person name="Mago R."/>
            <person name="Mauceli E."/>
            <person name="Morin E."/>
            <person name="Murat C."/>
            <person name="Pangilinan J.L."/>
            <person name="Park R."/>
            <person name="Pearson M."/>
            <person name="Quesneville H."/>
            <person name="Rouhier N."/>
            <person name="Sakthikumar S."/>
            <person name="Salamov A.A."/>
            <person name="Schmutz J."/>
            <person name="Selles B."/>
            <person name="Shapiro H."/>
            <person name="Tanguay P."/>
            <person name="Tuskan G.A."/>
            <person name="Henrissat B."/>
            <person name="Van de Peer Y."/>
            <person name="Rouze P."/>
            <person name="Ellis J.G."/>
            <person name="Dodds P.N."/>
            <person name="Schein J.E."/>
            <person name="Zhong S."/>
            <person name="Hamelin R.C."/>
            <person name="Grigoriev I.V."/>
            <person name="Szabo L.J."/>
            <person name="Martin F."/>
        </authorList>
    </citation>
    <scope>NUCLEOTIDE SEQUENCE [LARGE SCALE GENOMIC DNA]</scope>
    <source>
        <strain evidence="8">98AG31 / pathotype 3-4-7</strain>
    </source>
</reference>
<dbReference type="EMBL" id="GL883129">
    <property type="protein sequence ID" value="EGG02652.1"/>
    <property type="molecule type" value="Genomic_DNA"/>
</dbReference>
<dbReference type="KEGG" id="mlr:MELLADRAFT_75443"/>
<dbReference type="Pfam" id="PF00133">
    <property type="entry name" value="tRNA-synt_1"/>
    <property type="match status" value="1"/>
</dbReference>
<dbReference type="GO" id="GO:0004822">
    <property type="term" value="F:isoleucine-tRNA ligase activity"/>
    <property type="evidence" value="ECO:0007669"/>
    <property type="project" value="TreeGrafter"/>
</dbReference>
<evidence type="ECO:0000256" key="2">
    <source>
        <dbReference type="ARBA" id="ARBA00022741"/>
    </source>
</evidence>
<dbReference type="Gene3D" id="3.40.50.620">
    <property type="entry name" value="HUPs"/>
    <property type="match status" value="1"/>
</dbReference>
<accession>F4RYC6</accession>
<dbReference type="GeneID" id="18932652"/>
<evidence type="ECO:0000313" key="8">
    <source>
        <dbReference type="Proteomes" id="UP000001072"/>
    </source>
</evidence>
<dbReference type="STRING" id="747676.F4RYC6"/>
<dbReference type="Proteomes" id="UP000001072">
    <property type="component" value="Unassembled WGS sequence"/>
</dbReference>
<dbReference type="OrthoDB" id="10264412at2759"/>
<dbReference type="InParanoid" id="F4RYC6"/>
<dbReference type="GO" id="GO:0005524">
    <property type="term" value="F:ATP binding"/>
    <property type="evidence" value="ECO:0007669"/>
    <property type="project" value="UniProtKB-KW"/>
</dbReference>
<keyword evidence="2" id="KW-0547">Nucleotide-binding</keyword>
<dbReference type="GO" id="GO:0006428">
    <property type="term" value="P:isoleucyl-tRNA aminoacylation"/>
    <property type="evidence" value="ECO:0007669"/>
    <property type="project" value="TreeGrafter"/>
</dbReference>